<dbReference type="Proteomes" id="UP001210609">
    <property type="component" value="Chromosome"/>
</dbReference>
<gene>
    <name evidence="1" type="ORF">Sliba_28710</name>
    <name evidence="2" type="ORF">STRLI_002873</name>
</gene>
<dbReference type="Proteomes" id="UP000429552">
    <property type="component" value="Unassembled WGS sequence"/>
</dbReference>
<sequence length="133" mass="15156">MYERERIINELAQGIRPIPQGVAWFADLAEDEQRLALRELTQFCLQARATQEDAEEAIARSGIRPTHTPAVMLTRWRLHMTGLPPYDLPRAFRLLVALLAVADTRRRERYCADGCAHEWHRLAARPDVGPAAT</sequence>
<accession>A0A640TG96</accession>
<name>A0A640TG96_STRNI</name>
<proteinExistence type="predicted"/>
<dbReference type="RefSeq" id="WP_159486440.1">
    <property type="nucleotide sequence ID" value="NZ_BLIP01000001.1"/>
</dbReference>
<dbReference type="InterPro" id="IPR046002">
    <property type="entry name" value="DUF5958"/>
</dbReference>
<keyword evidence="4" id="KW-1185">Reference proteome</keyword>
<evidence type="ECO:0000313" key="2">
    <source>
        <dbReference type="EMBL" id="WAT96990.1"/>
    </source>
</evidence>
<evidence type="ECO:0000313" key="4">
    <source>
        <dbReference type="Proteomes" id="UP001210609"/>
    </source>
</evidence>
<evidence type="ECO:0000313" key="3">
    <source>
        <dbReference type="Proteomes" id="UP000429552"/>
    </source>
</evidence>
<dbReference type="EMBL" id="BLIP01000001">
    <property type="protein sequence ID" value="GFE22418.1"/>
    <property type="molecule type" value="Genomic_DNA"/>
</dbReference>
<evidence type="ECO:0000313" key="1">
    <source>
        <dbReference type="EMBL" id="GFE22418.1"/>
    </source>
</evidence>
<organism evidence="1 3">
    <name type="scientific">Streptomyces nigrescens</name>
    <dbReference type="NCBI Taxonomy" id="1920"/>
    <lineage>
        <taxon>Bacteria</taxon>
        <taxon>Bacillati</taxon>
        <taxon>Actinomycetota</taxon>
        <taxon>Actinomycetes</taxon>
        <taxon>Kitasatosporales</taxon>
        <taxon>Streptomycetaceae</taxon>
        <taxon>Streptomyces</taxon>
    </lineage>
</organism>
<protein>
    <submittedName>
        <fullName evidence="2">DUF5958 family protein</fullName>
    </submittedName>
</protein>
<reference evidence="1 3" key="1">
    <citation type="submission" date="2019-12" db="EMBL/GenBank/DDBJ databases">
        <title>Whole genome shotgun sequence of Streptomyces libani subsp. libani NBRC 13452.</title>
        <authorList>
            <person name="Ichikawa N."/>
            <person name="Kimura A."/>
            <person name="Kitahashi Y."/>
            <person name="Komaki H."/>
            <person name="Tamura T."/>
        </authorList>
    </citation>
    <scope>NUCLEOTIDE SEQUENCE [LARGE SCALE GENOMIC DNA]</scope>
    <source>
        <strain evidence="1 3">NBRC 13452</strain>
    </source>
</reference>
<dbReference type="Pfam" id="PF19383">
    <property type="entry name" value="DUF5958"/>
    <property type="match status" value="1"/>
</dbReference>
<dbReference type="AlphaFoldDB" id="A0A640TG96"/>
<dbReference type="EMBL" id="CP114202">
    <property type="protein sequence ID" value="WAT96990.1"/>
    <property type="molecule type" value="Genomic_DNA"/>
</dbReference>
<reference evidence="2 4" key="2">
    <citation type="submission" date="2022-12" db="EMBL/GenBank/DDBJ databases">
        <authorList>
            <person name="Ruckert C."/>
            <person name="Busche T."/>
            <person name="Kalinowski J."/>
            <person name="Wittmann C."/>
        </authorList>
    </citation>
    <scope>NUCLEOTIDE SEQUENCE [LARGE SCALE GENOMIC DNA]</scope>
    <source>
        <strain evidence="2 4">DSM 40555</strain>
    </source>
</reference>